<keyword evidence="2" id="KW-0540">Nuclease</keyword>
<feature type="domain" description="Putative restriction endonuclease" evidence="1">
    <location>
        <begin position="16"/>
        <end position="147"/>
    </location>
</feature>
<keyword evidence="2" id="KW-0378">Hydrolase</keyword>
<dbReference type="AlphaFoldDB" id="A0A1I6PPM1"/>
<organism evidence="2 3">
    <name type="scientific">Streptomyces harbinensis</name>
    <dbReference type="NCBI Taxonomy" id="1176198"/>
    <lineage>
        <taxon>Bacteria</taxon>
        <taxon>Bacillati</taxon>
        <taxon>Actinomycetota</taxon>
        <taxon>Actinomycetes</taxon>
        <taxon>Kitasatosporales</taxon>
        <taxon>Streptomycetaceae</taxon>
        <taxon>Streptomyces</taxon>
    </lineage>
</organism>
<dbReference type="Pfam" id="PF05685">
    <property type="entry name" value="Uma2"/>
    <property type="match status" value="1"/>
</dbReference>
<dbReference type="PANTHER" id="PTHR35400">
    <property type="entry name" value="SLR1083 PROTEIN"/>
    <property type="match status" value="1"/>
</dbReference>
<evidence type="ECO:0000313" key="2">
    <source>
        <dbReference type="EMBL" id="SFS42028.1"/>
    </source>
</evidence>
<dbReference type="CDD" id="cd06260">
    <property type="entry name" value="DUF820-like"/>
    <property type="match status" value="1"/>
</dbReference>
<dbReference type="GO" id="GO:0004519">
    <property type="term" value="F:endonuclease activity"/>
    <property type="evidence" value="ECO:0007669"/>
    <property type="project" value="UniProtKB-KW"/>
</dbReference>
<reference evidence="3" key="1">
    <citation type="submission" date="2016-10" db="EMBL/GenBank/DDBJ databases">
        <authorList>
            <person name="Varghese N."/>
            <person name="Submissions S."/>
        </authorList>
    </citation>
    <scope>NUCLEOTIDE SEQUENCE [LARGE SCALE GENOMIC DNA]</scope>
    <source>
        <strain evidence="3">CGMCC 4.7047</strain>
    </source>
</reference>
<dbReference type="InterPro" id="IPR008538">
    <property type="entry name" value="Uma2"/>
</dbReference>
<evidence type="ECO:0000313" key="3">
    <source>
        <dbReference type="Proteomes" id="UP000198873"/>
    </source>
</evidence>
<dbReference type="PANTHER" id="PTHR35400:SF3">
    <property type="entry name" value="SLL1072 PROTEIN"/>
    <property type="match status" value="1"/>
</dbReference>
<dbReference type="SUPFAM" id="SSF52980">
    <property type="entry name" value="Restriction endonuclease-like"/>
    <property type="match status" value="1"/>
</dbReference>
<keyword evidence="2" id="KW-0255">Endonuclease</keyword>
<dbReference type="EMBL" id="FPAB01000001">
    <property type="protein sequence ID" value="SFS42028.1"/>
    <property type="molecule type" value="Genomic_DNA"/>
</dbReference>
<dbReference type="STRING" id="1176198.SAMN05444716_101639"/>
<gene>
    <name evidence="2" type="ORF">SAMN05444716_101639</name>
</gene>
<dbReference type="RefSeq" id="WP_019434185.1">
    <property type="nucleotide sequence ID" value="NZ_CP054938.1"/>
</dbReference>
<dbReference type="Gene3D" id="3.90.1570.10">
    <property type="entry name" value="tt1808, chain A"/>
    <property type="match status" value="1"/>
</dbReference>
<dbReference type="InterPro" id="IPR012296">
    <property type="entry name" value="Nuclease_put_TT1808"/>
</dbReference>
<dbReference type="Proteomes" id="UP000198873">
    <property type="component" value="Unassembled WGS sequence"/>
</dbReference>
<proteinExistence type="predicted"/>
<protein>
    <submittedName>
        <fullName evidence="2">Putative restriction endonuclease</fullName>
    </submittedName>
</protein>
<name>A0A1I6PPM1_9ACTN</name>
<keyword evidence="3" id="KW-1185">Reference proteome</keyword>
<evidence type="ECO:0000259" key="1">
    <source>
        <dbReference type="Pfam" id="PF05685"/>
    </source>
</evidence>
<sequence>MEYERIREVAVRLGEIPEAAKVEISDGSIIMMMSPSGTHELIAMRVARQLNQQLDGDLVAHTGGDVEHPGLGILRRPDVVVLPESAMDTPGSWEASLLELVGEVVSPSNFANDYQQKLRDYPAMGIPLYLLIDPRTAVISVLSDPGPGPDGPRYRARHDYTFGDKVSVGRWHLDSRELPRYRQ</sequence>
<accession>A0A1I6PPM1</accession>
<dbReference type="InterPro" id="IPR011335">
    <property type="entry name" value="Restrct_endonuc-II-like"/>
</dbReference>